<evidence type="ECO:0000256" key="8">
    <source>
        <dbReference type="ARBA" id="ARBA00022842"/>
    </source>
</evidence>
<evidence type="ECO:0000256" key="6">
    <source>
        <dbReference type="ARBA" id="ARBA00022695"/>
    </source>
</evidence>
<dbReference type="InterPro" id="IPR049139">
    <property type="entry name" value="TERT_C"/>
</dbReference>
<dbReference type="GO" id="GO:0000781">
    <property type="term" value="C:chromosome, telomeric region"/>
    <property type="evidence" value="ECO:0007669"/>
    <property type="project" value="UniProtKB-SubCell"/>
</dbReference>
<reference evidence="16" key="1">
    <citation type="submission" date="2023-03" db="UniProtKB">
        <authorList>
            <consortium name="EnsemblPlants"/>
        </authorList>
    </citation>
    <scope>IDENTIFICATION</scope>
</reference>
<protein>
    <recommendedName>
        <fullName evidence="3 13">Telomerase reverse transcriptase</fullName>
        <ecNumber evidence="2 13">2.7.7.49</ecNumber>
    </recommendedName>
    <alternativeName>
        <fullName evidence="13">Telomerase catalytic subunit</fullName>
    </alternativeName>
</protein>
<dbReference type="Gramene" id="MELO3C023972.2.1">
    <property type="protein sequence ID" value="MELO3C023972.2.1"/>
    <property type="gene ID" value="MELO3C023972.2"/>
</dbReference>
<dbReference type="GO" id="GO:0003720">
    <property type="term" value="F:telomerase activity"/>
    <property type="evidence" value="ECO:0007669"/>
    <property type="project" value="InterPro"/>
</dbReference>
<comment type="function">
    <text evidence="13">Telomerase is a ribonucleoprotein enzyme essential for the replication of chromosome termini in most eukaryotes. It elongates telomeres. It is a reverse transcriptase that adds simple sequence repeats to chromosome ends by copying a template sequence within the RNA component of the enzyme.</text>
</comment>
<dbReference type="Gene3D" id="1.10.132.70">
    <property type="match status" value="1"/>
</dbReference>
<keyword evidence="8 13" id="KW-0460">Magnesium</keyword>
<dbReference type="EnsemblPlants" id="MELO3C023972.2.1">
    <property type="protein sequence ID" value="MELO3C023972.2.1"/>
    <property type="gene ID" value="MELO3C023972.2"/>
</dbReference>
<keyword evidence="5 13" id="KW-0808">Transferase</keyword>
<feature type="compositionally biased region" description="Basic and acidic residues" evidence="14">
    <location>
        <begin position="313"/>
        <end position="324"/>
    </location>
</feature>
<dbReference type="Pfam" id="PF21399">
    <property type="entry name" value="TERT_C"/>
    <property type="match status" value="1"/>
</dbReference>
<accession>A0A9I9DUC2</accession>
<dbReference type="Gene3D" id="3.30.70.2630">
    <property type="match status" value="1"/>
</dbReference>
<organism evidence="16">
    <name type="scientific">Cucumis melo</name>
    <name type="common">Muskmelon</name>
    <dbReference type="NCBI Taxonomy" id="3656"/>
    <lineage>
        <taxon>Eukaryota</taxon>
        <taxon>Viridiplantae</taxon>
        <taxon>Streptophyta</taxon>
        <taxon>Embryophyta</taxon>
        <taxon>Tracheophyta</taxon>
        <taxon>Spermatophyta</taxon>
        <taxon>Magnoliopsida</taxon>
        <taxon>eudicotyledons</taxon>
        <taxon>Gunneridae</taxon>
        <taxon>Pentapetalae</taxon>
        <taxon>rosids</taxon>
        <taxon>fabids</taxon>
        <taxon>Cucurbitales</taxon>
        <taxon>Cucurbitaceae</taxon>
        <taxon>Benincaseae</taxon>
        <taxon>Cucumis</taxon>
    </lineage>
</organism>
<comment type="catalytic activity">
    <reaction evidence="12 13">
        <text>DNA(n) + a 2'-deoxyribonucleoside 5'-triphosphate = DNA(n+1) + diphosphate</text>
        <dbReference type="Rhea" id="RHEA:22508"/>
        <dbReference type="Rhea" id="RHEA-COMP:17339"/>
        <dbReference type="Rhea" id="RHEA-COMP:17340"/>
        <dbReference type="ChEBI" id="CHEBI:33019"/>
        <dbReference type="ChEBI" id="CHEBI:61560"/>
        <dbReference type="ChEBI" id="CHEBI:173112"/>
        <dbReference type="EC" id="2.7.7.49"/>
    </reaction>
</comment>
<keyword evidence="6 13" id="KW-0548">Nucleotidyltransferase</keyword>
<dbReference type="GO" id="GO:0070034">
    <property type="term" value="F:telomerase RNA binding"/>
    <property type="evidence" value="ECO:0007669"/>
    <property type="project" value="TreeGrafter"/>
</dbReference>
<evidence type="ECO:0000259" key="15">
    <source>
        <dbReference type="PROSITE" id="PS50878"/>
    </source>
</evidence>
<dbReference type="SMART" id="SM00975">
    <property type="entry name" value="Telomerase_RBD"/>
    <property type="match status" value="1"/>
</dbReference>
<evidence type="ECO:0000256" key="2">
    <source>
        <dbReference type="ARBA" id="ARBA00012493"/>
    </source>
</evidence>
<evidence type="ECO:0000256" key="10">
    <source>
        <dbReference type="ARBA" id="ARBA00022918"/>
    </source>
</evidence>
<dbReference type="FunFam" id="3.30.70.2630:FF:000002">
    <property type="entry name" value="Telomerase reverse transcriptase"/>
    <property type="match status" value="1"/>
</dbReference>
<feature type="region of interest" description="Disordered" evidence="14">
    <location>
        <begin position="308"/>
        <end position="346"/>
    </location>
</feature>
<keyword evidence="7 13" id="KW-0479">Metal-binding</keyword>
<evidence type="ECO:0000256" key="11">
    <source>
        <dbReference type="ARBA" id="ARBA00023242"/>
    </source>
</evidence>
<evidence type="ECO:0000256" key="12">
    <source>
        <dbReference type="ARBA" id="ARBA00048173"/>
    </source>
</evidence>
<feature type="region of interest" description="Disordered" evidence="14">
    <location>
        <begin position="239"/>
        <end position="271"/>
    </location>
</feature>
<dbReference type="InterPro" id="IPR003545">
    <property type="entry name" value="Telomerase_RT"/>
</dbReference>
<dbReference type="InterPro" id="IPR000477">
    <property type="entry name" value="RT_dom"/>
</dbReference>
<dbReference type="AlphaFoldDB" id="A0A9I9DUC2"/>
<dbReference type="CDD" id="cd01648">
    <property type="entry name" value="TERT"/>
    <property type="match status" value="1"/>
</dbReference>
<evidence type="ECO:0000256" key="5">
    <source>
        <dbReference type="ARBA" id="ARBA00022679"/>
    </source>
</evidence>
<dbReference type="GO" id="GO:0042162">
    <property type="term" value="F:telomeric DNA binding"/>
    <property type="evidence" value="ECO:0007669"/>
    <property type="project" value="TreeGrafter"/>
</dbReference>
<evidence type="ECO:0000256" key="7">
    <source>
        <dbReference type="ARBA" id="ARBA00022723"/>
    </source>
</evidence>
<dbReference type="PRINTS" id="PR01365">
    <property type="entry name" value="TELOMERASERT"/>
</dbReference>
<keyword evidence="11 13" id="KW-0539">Nucleus</keyword>
<evidence type="ECO:0000256" key="9">
    <source>
        <dbReference type="ARBA" id="ARBA00022895"/>
    </source>
</evidence>
<keyword evidence="10 13" id="KW-0695">RNA-directed DNA polymerase</keyword>
<dbReference type="Gene3D" id="1.10.357.90">
    <property type="match status" value="1"/>
</dbReference>
<dbReference type="PANTHER" id="PTHR12066">
    <property type="entry name" value="TELOMERASE REVERSE TRANSCRIPTASE"/>
    <property type="match status" value="1"/>
</dbReference>
<evidence type="ECO:0000313" key="16">
    <source>
        <dbReference type="EnsemblPlants" id="MELO3C023972.2.1"/>
    </source>
</evidence>
<dbReference type="PANTHER" id="PTHR12066:SF0">
    <property type="entry name" value="TELOMERASE REVERSE TRANSCRIPTASE"/>
    <property type="match status" value="1"/>
</dbReference>
<evidence type="ECO:0000256" key="4">
    <source>
        <dbReference type="ARBA" id="ARBA00022454"/>
    </source>
</evidence>
<sequence>ENLRLINPLQPHFIWNLNINNCFYFFKFNLPREGGKILQRKGLHFTTDPSPSIAAKQLFIFPSIFHMVKKPRVPEVLWRLFSRRARTLADTITSLLPPPDCLCHKRRCLRCSGATPEGFLLRPDDPCHYRQLLTQCYVVISEKASPVYDFSNESRWSQRQIVVRCIQMIISTQPLAQSSPIVDLLTCPAWDLLLSRVRDDMMIYLLMNSSIFLLTSQKRHHQVAGLPINNLCNKLSEYSTGSSNQRNLSELQKKRKRDGHQPSGSFNDPLPPVHARYFSGCESSYVQSSCWHQEDKQSHLSNVISQSISMPNRTHENNSNEQSEKSSQSVTELGKRRRPFRWQRKRQRRLLDPGNNCNSIPCTSTYSGKNTLHAKPPHQLSYQSCHSHMKFFRPPSSRFFPRLGLEIMCSFTTSDILGSLRPNFAGSESLAGYIFGSYIANGNTPSSLLFCNSGTCPFGSKCVYRSLTKLLKVLIRRSRNCQYVRLLDKHCGAPSLEQISTGNSGSMVECHRSESNTEIGEDTGGSDAIRSEDYLEAIDPQFAAKIYCPKNQVVSFIWAVCRSIVPPDMLDKSSCCQNGRVLNSAEKRKFIESWIYWLFSHLIVPLIQAHFYVTETEFGRQDVYFFRKSIWEKLTKGATTSFKNKGYCYLNDSTVRDILKNRSFGFSKLRLCPKENGVRILANLKAYSKMPTENGGSCGGFGEKKPVEFKYYKSVNNVLRDTHAVLKGIKLKEPELLGSSVFDYNDVYQKLRLFLPGVKKAKASMPDLFLVVSDVSNAFDSVDQDKLLDVMKTIIVKDEYHLKQYHQILCTKKTMWAHENVMLIDPNISPRFSSSQFRSLHSVLVNQERSSFVNKNDFIRILHEHVKRNVMQFDKKFYIQRTGISQGSVLSSFLCSLYFGDLERKVLFPFLGKVIASRANEVSLGQNRFDPSISPSSNVDEMITNPGYMLLRFIDDFLFISSSKLLAEKFLCRVHRGFRAYNCYMNERKFGMNFDVANTYRIVSKRVYVGKDGVSFLRWAGLLINCQTLEIQADYTKYLNNHLSSSLTVSWQGKPGHNLKEKLCDYLRPKCHPIFYDTNINTAAVVRLNIFQAFLICAMKFHCYICQLSYICKFSRNFLLKIILRSLRYMDVLIKNKMSSIQLDSLPRPSLQLEDEEVEWLGLNAYVQVLTRKQARHTRLLSLLKSRLLAHRLSDCISSDCIYAVDVSRSSLLWEIKY</sequence>
<evidence type="ECO:0000256" key="1">
    <source>
        <dbReference type="ARBA" id="ARBA00008001"/>
    </source>
</evidence>
<dbReference type="GO" id="GO:0000333">
    <property type="term" value="C:telomerase catalytic core complex"/>
    <property type="evidence" value="ECO:0007669"/>
    <property type="project" value="TreeGrafter"/>
</dbReference>
<name>A0A9I9DUC2_CUCME</name>
<dbReference type="GO" id="GO:0046872">
    <property type="term" value="F:metal ion binding"/>
    <property type="evidence" value="ECO:0007669"/>
    <property type="project" value="UniProtKB-KW"/>
</dbReference>
<dbReference type="GO" id="GO:0007004">
    <property type="term" value="P:telomere maintenance via telomerase"/>
    <property type="evidence" value="ECO:0007669"/>
    <property type="project" value="TreeGrafter"/>
</dbReference>
<feature type="compositionally biased region" description="Basic residues" evidence="14">
    <location>
        <begin position="335"/>
        <end position="346"/>
    </location>
</feature>
<feature type="domain" description="Reverse transcriptase" evidence="15">
    <location>
        <begin position="653"/>
        <end position="1024"/>
    </location>
</feature>
<dbReference type="EC" id="2.7.7.49" evidence="2 13"/>
<evidence type="ECO:0000256" key="13">
    <source>
        <dbReference type="RuleBase" id="RU365061"/>
    </source>
</evidence>
<comment type="subcellular location">
    <subcellularLocation>
        <location evidence="13">Nucleus</location>
    </subcellularLocation>
    <subcellularLocation>
        <location evidence="13">Chromosome</location>
        <location evidence="13">Telomere</location>
    </subcellularLocation>
</comment>
<dbReference type="InterPro" id="IPR021891">
    <property type="entry name" value="Telomerase_RBD"/>
</dbReference>
<comment type="similarity">
    <text evidence="1 13">Belongs to the reverse transcriptase family. Telomerase subfamily.</text>
</comment>
<evidence type="ECO:0000256" key="14">
    <source>
        <dbReference type="SAM" id="MobiDB-lite"/>
    </source>
</evidence>
<keyword evidence="4 13" id="KW-0158">Chromosome</keyword>
<dbReference type="PROSITE" id="PS50878">
    <property type="entry name" value="RT_POL"/>
    <property type="match status" value="1"/>
</dbReference>
<evidence type="ECO:0000256" key="3">
    <source>
        <dbReference type="ARBA" id="ARBA00016182"/>
    </source>
</evidence>
<proteinExistence type="inferred from homology"/>
<dbReference type="Pfam" id="PF12009">
    <property type="entry name" value="Telomerase_RBD"/>
    <property type="match status" value="1"/>
</dbReference>
<feature type="compositionally biased region" description="Polar residues" evidence="14">
    <location>
        <begin position="239"/>
        <end position="250"/>
    </location>
</feature>
<keyword evidence="9 13" id="KW-0779">Telomere</keyword>